<sequence>MSLPIQAASCCFLTQQAYTTPVLRKCQACRSYTCPAAFRRQIWRYSRRALSGVQLCTAKVSSSETQKEAEERMKKSLETVKNNLATLRTGRANPALLDRLTVSYYGVETPLKSLASVTASSATTLIIEPYDKSSMKDIEKAIAESDLALTPNNDGKAIRLELPPLTEERRKQLIKSMKQLTEEGRVAVRNIRRDIMEKLKKLEKDGELGKDDLKALQDDIQKLTDKYIKLIEEKSKEKEKDLMTI</sequence>
<name>A0AAV9ILI1_9RHOD</name>
<keyword evidence="3" id="KW-0963">Cytoplasm</keyword>
<keyword evidence="5" id="KW-0175">Coiled coil</keyword>
<dbReference type="Gene3D" id="3.30.1360.40">
    <property type="match status" value="1"/>
</dbReference>
<feature type="domain" description="Ribosome recycling factor" evidence="6">
    <location>
        <begin position="81"/>
        <end position="243"/>
    </location>
</feature>
<dbReference type="GO" id="GO:0043023">
    <property type="term" value="F:ribosomal large subunit binding"/>
    <property type="evidence" value="ECO:0007669"/>
    <property type="project" value="TreeGrafter"/>
</dbReference>
<evidence type="ECO:0000313" key="8">
    <source>
        <dbReference type="Proteomes" id="UP001300502"/>
    </source>
</evidence>
<reference evidence="7 8" key="1">
    <citation type="submission" date="2022-07" db="EMBL/GenBank/DDBJ databases">
        <title>Genome-wide signatures of adaptation to extreme environments.</title>
        <authorList>
            <person name="Cho C.H."/>
            <person name="Yoon H.S."/>
        </authorList>
    </citation>
    <scope>NUCLEOTIDE SEQUENCE [LARGE SCALE GENOMIC DNA]</scope>
    <source>
        <strain evidence="7 8">108.79 E11</strain>
    </source>
</reference>
<gene>
    <name evidence="7" type="ORF">GAYE_SCF53G6134</name>
</gene>
<dbReference type="FunFam" id="1.10.132.20:FF:000001">
    <property type="entry name" value="Ribosome-recycling factor"/>
    <property type="match status" value="1"/>
</dbReference>
<dbReference type="HAMAP" id="MF_00040">
    <property type="entry name" value="RRF"/>
    <property type="match status" value="1"/>
</dbReference>
<comment type="similarity">
    <text evidence="2">Belongs to the RRF family.</text>
</comment>
<evidence type="ECO:0000313" key="7">
    <source>
        <dbReference type="EMBL" id="KAK4528199.1"/>
    </source>
</evidence>
<dbReference type="Proteomes" id="UP001300502">
    <property type="component" value="Unassembled WGS sequence"/>
</dbReference>
<protein>
    <recommendedName>
        <fullName evidence="6">Ribosome recycling factor domain-containing protein</fullName>
    </recommendedName>
</protein>
<dbReference type="InterPro" id="IPR036191">
    <property type="entry name" value="RRF_sf"/>
</dbReference>
<dbReference type="AlphaFoldDB" id="A0AAV9ILI1"/>
<organism evidence="7 8">
    <name type="scientific">Galdieria yellowstonensis</name>
    <dbReference type="NCBI Taxonomy" id="3028027"/>
    <lineage>
        <taxon>Eukaryota</taxon>
        <taxon>Rhodophyta</taxon>
        <taxon>Bangiophyceae</taxon>
        <taxon>Galdieriales</taxon>
        <taxon>Galdieriaceae</taxon>
        <taxon>Galdieria</taxon>
    </lineage>
</organism>
<dbReference type="SUPFAM" id="SSF55194">
    <property type="entry name" value="Ribosome recycling factor, RRF"/>
    <property type="match status" value="1"/>
</dbReference>
<dbReference type="InterPro" id="IPR023584">
    <property type="entry name" value="Ribosome_recyc_fac_dom"/>
</dbReference>
<dbReference type="Gene3D" id="1.10.132.20">
    <property type="entry name" value="Ribosome-recycling factor"/>
    <property type="match status" value="1"/>
</dbReference>
<dbReference type="Pfam" id="PF01765">
    <property type="entry name" value="RRF"/>
    <property type="match status" value="1"/>
</dbReference>
<proteinExistence type="inferred from homology"/>
<feature type="coiled-coil region" evidence="5">
    <location>
        <begin position="199"/>
        <end position="240"/>
    </location>
</feature>
<evidence type="ECO:0000256" key="4">
    <source>
        <dbReference type="ARBA" id="ARBA00022917"/>
    </source>
</evidence>
<dbReference type="GO" id="GO:0005737">
    <property type="term" value="C:cytoplasm"/>
    <property type="evidence" value="ECO:0007669"/>
    <property type="project" value="UniProtKB-SubCell"/>
</dbReference>
<evidence type="ECO:0000256" key="3">
    <source>
        <dbReference type="ARBA" id="ARBA00022490"/>
    </source>
</evidence>
<comment type="caution">
    <text evidence="7">The sequence shown here is derived from an EMBL/GenBank/DDBJ whole genome shotgun (WGS) entry which is preliminary data.</text>
</comment>
<dbReference type="PANTHER" id="PTHR20982:SF3">
    <property type="entry name" value="MITOCHONDRIAL RIBOSOME RECYCLING FACTOR PSEUDO 1"/>
    <property type="match status" value="1"/>
</dbReference>
<accession>A0AAV9ILI1</accession>
<dbReference type="PANTHER" id="PTHR20982">
    <property type="entry name" value="RIBOSOME RECYCLING FACTOR"/>
    <property type="match status" value="1"/>
</dbReference>
<keyword evidence="4" id="KW-0648">Protein biosynthesis</keyword>
<dbReference type="GO" id="GO:0006412">
    <property type="term" value="P:translation"/>
    <property type="evidence" value="ECO:0007669"/>
    <property type="project" value="UniProtKB-KW"/>
</dbReference>
<dbReference type="NCBIfam" id="TIGR00496">
    <property type="entry name" value="frr"/>
    <property type="match status" value="1"/>
</dbReference>
<evidence type="ECO:0000256" key="5">
    <source>
        <dbReference type="SAM" id="Coils"/>
    </source>
</evidence>
<evidence type="ECO:0000256" key="2">
    <source>
        <dbReference type="ARBA" id="ARBA00005912"/>
    </source>
</evidence>
<keyword evidence="8" id="KW-1185">Reference proteome</keyword>
<dbReference type="EMBL" id="JANCYU010000061">
    <property type="protein sequence ID" value="KAK4528199.1"/>
    <property type="molecule type" value="Genomic_DNA"/>
</dbReference>
<evidence type="ECO:0000256" key="1">
    <source>
        <dbReference type="ARBA" id="ARBA00004496"/>
    </source>
</evidence>
<dbReference type="InterPro" id="IPR002661">
    <property type="entry name" value="Ribosome_recyc_fac"/>
</dbReference>
<comment type="subcellular location">
    <subcellularLocation>
        <location evidence="1">Cytoplasm</location>
    </subcellularLocation>
</comment>
<dbReference type="CDD" id="cd00520">
    <property type="entry name" value="RRF"/>
    <property type="match status" value="1"/>
</dbReference>
<evidence type="ECO:0000259" key="6">
    <source>
        <dbReference type="Pfam" id="PF01765"/>
    </source>
</evidence>
<dbReference type="FunFam" id="3.30.1360.40:FF:000001">
    <property type="entry name" value="Ribosome-recycling factor"/>
    <property type="match status" value="1"/>
</dbReference>